<accession>A0A2N8NM02</accession>
<feature type="domain" description="Gp28/Gp37-like" evidence="1">
    <location>
        <begin position="5"/>
        <end position="381"/>
    </location>
</feature>
<evidence type="ECO:0000313" key="2">
    <source>
        <dbReference type="EMBL" id="PNE29801.1"/>
    </source>
</evidence>
<dbReference type="OrthoDB" id="3622772at2"/>
<proteinExistence type="predicted"/>
<sequence>MGYRVEVRDKDLNRIGEIDTWIKLDLVIRFCQQGTWQILVKDRTPQARLLQRGGGIIVWQDGVDFPVFTGQIEFFQRYWTVDQHTGVGSVFVGGKCDNKLAYSRLAFPDPSKPVGQQYQAKDSRGASGSAGEALWWELDHALGPRALPDRRVPGVDVGTNPATGDTVADRLRFDVLGAKLEEWCKNKNVGYRFVHDPDRKQIVLKVFKPQDKSKTARFSPELGNLREYTWTLTAPRVTRAIVACQGEGAERYIFQKTDAEAEKEWGVQVEQFIDRRDLPLKTDPATGKPVKAKADTSDADFEAAKKAVVDAADNALKEGARNGNFQIYPIDTNQLKFGRDYFVGDLVTVAVDGEEYTDVVREVNISVEDGGRVSAVTPKIGEQGTGSPLNLYKTVFDMREKLRKLEARM</sequence>
<dbReference type="Proteomes" id="UP000235945">
    <property type="component" value="Unassembled WGS sequence"/>
</dbReference>
<name>A0A2N8NM02_STREU</name>
<dbReference type="InterPro" id="IPR029432">
    <property type="entry name" value="Gp28/Gp37-like_dom"/>
</dbReference>
<protein>
    <recommendedName>
        <fullName evidence="1">Gp28/Gp37-like domain-containing protein</fullName>
    </recommendedName>
</protein>
<evidence type="ECO:0000259" key="1">
    <source>
        <dbReference type="Pfam" id="PF14594"/>
    </source>
</evidence>
<evidence type="ECO:0000313" key="3">
    <source>
        <dbReference type="Proteomes" id="UP000235945"/>
    </source>
</evidence>
<dbReference type="AlphaFoldDB" id="A0A2N8NM02"/>
<reference evidence="3" key="1">
    <citation type="submission" date="2015-07" db="EMBL/GenBank/DDBJ databases">
        <authorList>
            <person name="Graham D.E."/>
            <person name="Giannone R.J."/>
            <person name="Gulvik C.A."/>
            <person name="Hettich R.L."/>
            <person name="Klingeman D.M."/>
            <person name="Mahan K.M."/>
            <person name="Parry R.J."/>
            <person name="Spain J.C."/>
        </authorList>
    </citation>
    <scope>NUCLEOTIDE SEQUENCE [LARGE SCALE GENOMIC DNA]</scope>
    <source>
        <strain evidence="3">ATCC 27428</strain>
    </source>
</reference>
<organism evidence="2 3">
    <name type="scientific">Streptomyces eurocidicus</name>
    <name type="common">Streptoverticillium eurocidicus</name>
    <dbReference type="NCBI Taxonomy" id="66423"/>
    <lineage>
        <taxon>Bacteria</taxon>
        <taxon>Bacillati</taxon>
        <taxon>Actinomycetota</taxon>
        <taxon>Actinomycetes</taxon>
        <taxon>Kitasatosporales</taxon>
        <taxon>Streptomycetaceae</taxon>
        <taxon>Streptomyces</taxon>
    </lineage>
</organism>
<comment type="caution">
    <text evidence="2">The sequence shown here is derived from an EMBL/GenBank/DDBJ whole genome shotgun (WGS) entry which is preliminary data.</text>
</comment>
<dbReference type="Pfam" id="PF14594">
    <property type="entry name" value="Sipho_Gp37"/>
    <property type="match status" value="1"/>
</dbReference>
<keyword evidence="3" id="KW-1185">Reference proteome</keyword>
<gene>
    <name evidence="2" type="ORF">AF335_33020</name>
</gene>
<dbReference type="EMBL" id="LGUI01000017">
    <property type="protein sequence ID" value="PNE29801.1"/>
    <property type="molecule type" value="Genomic_DNA"/>
</dbReference>